<keyword evidence="3" id="KW-1185">Reference proteome</keyword>
<feature type="transmembrane region" description="Helical" evidence="1">
    <location>
        <begin position="115"/>
        <end position="136"/>
    </location>
</feature>
<reference evidence="2 3" key="1">
    <citation type="submission" date="2018-10" db="EMBL/GenBank/DDBJ databases">
        <title>A high-quality apple genome assembly.</title>
        <authorList>
            <person name="Hu J."/>
        </authorList>
    </citation>
    <scope>NUCLEOTIDE SEQUENCE [LARGE SCALE GENOMIC DNA]</scope>
    <source>
        <strain evidence="3">cv. HFTH1</strain>
        <tissue evidence="2">Young leaf</tissue>
    </source>
</reference>
<feature type="transmembrane region" description="Helical" evidence="1">
    <location>
        <begin position="232"/>
        <end position="253"/>
    </location>
</feature>
<keyword evidence="1" id="KW-0812">Transmembrane</keyword>
<evidence type="ECO:0000313" key="2">
    <source>
        <dbReference type="EMBL" id="RXH97290.1"/>
    </source>
</evidence>
<dbReference type="Gene3D" id="3.30.930.10">
    <property type="entry name" value="Bira Bifunctional Protein, Domain 2"/>
    <property type="match status" value="1"/>
</dbReference>
<dbReference type="EMBL" id="RDQH01000332">
    <property type="protein sequence ID" value="RXH97290.1"/>
    <property type="molecule type" value="Genomic_DNA"/>
</dbReference>
<evidence type="ECO:0000256" key="1">
    <source>
        <dbReference type="SAM" id="Phobius"/>
    </source>
</evidence>
<name>A0A498JP52_MALDO</name>
<keyword evidence="1" id="KW-0472">Membrane</keyword>
<sequence>MKLLLNLATRGRNVIPCQTTSNLASRRLCPPRPRVQHRSIFWLPALPMRRSSFKGFTSAFSPLFLPYSLFSLKTLLLSLSAAVKSGLHSATLTHLSVLSLSLLRYPAARFCLSLLIYRSMICLCVSFQNTLLYIFWNLVFVILGVLFILLNLLFGCMVTLLFDFLGFCEQAWKPFMLKITYTEAVDLLIDAVKKGKKFENHIEWGIDLASEHERLNDDLRQWLQWMFWYQRWGIYSELGIIEFAALFYTSAFYTVHLSYMVGELAARNQVEERYDVIMSRIEEMGLPAEPYGWYIDFLQSFLSNFLFFFMNYTAFGLNLCLVIED</sequence>
<proteinExistence type="predicted"/>
<dbReference type="SUPFAM" id="SSF55681">
    <property type="entry name" value="Class II aaRS and biotin synthetases"/>
    <property type="match status" value="1"/>
</dbReference>
<evidence type="ECO:0000313" key="3">
    <source>
        <dbReference type="Proteomes" id="UP000290289"/>
    </source>
</evidence>
<keyword evidence="1" id="KW-1133">Transmembrane helix</keyword>
<protein>
    <submittedName>
        <fullName evidence="2">Uncharacterized protein</fullName>
    </submittedName>
</protein>
<dbReference type="Proteomes" id="UP000290289">
    <property type="component" value="Chromosome 6"/>
</dbReference>
<feature type="transmembrane region" description="Helical" evidence="1">
    <location>
        <begin position="142"/>
        <end position="168"/>
    </location>
</feature>
<feature type="transmembrane region" description="Helical" evidence="1">
    <location>
        <begin position="301"/>
        <end position="323"/>
    </location>
</feature>
<organism evidence="2 3">
    <name type="scientific">Malus domestica</name>
    <name type="common">Apple</name>
    <name type="synonym">Pyrus malus</name>
    <dbReference type="NCBI Taxonomy" id="3750"/>
    <lineage>
        <taxon>Eukaryota</taxon>
        <taxon>Viridiplantae</taxon>
        <taxon>Streptophyta</taxon>
        <taxon>Embryophyta</taxon>
        <taxon>Tracheophyta</taxon>
        <taxon>Spermatophyta</taxon>
        <taxon>Magnoliopsida</taxon>
        <taxon>eudicotyledons</taxon>
        <taxon>Gunneridae</taxon>
        <taxon>Pentapetalae</taxon>
        <taxon>rosids</taxon>
        <taxon>fabids</taxon>
        <taxon>Rosales</taxon>
        <taxon>Rosaceae</taxon>
        <taxon>Amygdaloideae</taxon>
        <taxon>Maleae</taxon>
        <taxon>Malus</taxon>
    </lineage>
</organism>
<comment type="caution">
    <text evidence="2">The sequence shown here is derived from an EMBL/GenBank/DDBJ whole genome shotgun (WGS) entry which is preliminary data.</text>
</comment>
<dbReference type="AlphaFoldDB" id="A0A498JP52"/>
<accession>A0A498JP52</accession>
<gene>
    <name evidence="2" type="ORF">DVH24_035958</name>
</gene>
<dbReference type="STRING" id="3750.A0A498JP52"/>
<dbReference type="InterPro" id="IPR045864">
    <property type="entry name" value="aa-tRNA-synth_II/BPL/LPL"/>
</dbReference>